<dbReference type="CDD" id="cd06127">
    <property type="entry name" value="DEDDh"/>
    <property type="match status" value="1"/>
</dbReference>
<keyword evidence="1" id="KW-0540">Nuclease</keyword>
<dbReference type="RefSeq" id="WP_181641705.1">
    <property type="nucleotide sequence ID" value="NZ_CCXJ01000168.1"/>
</dbReference>
<evidence type="ECO:0000256" key="2">
    <source>
        <dbReference type="ARBA" id="ARBA00022801"/>
    </source>
</evidence>
<keyword evidence="3" id="KW-0269">Exonuclease</keyword>
<feature type="domain" description="Exonuclease" evidence="4">
    <location>
        <begin position="13"/>
        <end position="184"/>
    </location>
</feature>
<dbReference type="PANTHER" id="PTHR30231:SF4">
    <property type="entry name" value="PROTEIN NEN2"/>
    <property type="match status" value="1"/>
</dbReference>
<dbReference type="Gene3D" id="3.30.420.10">
    <property type="entry name" value="Ribonuclease H-like superfamily/Ribonuclease H"/>
    <property type="match status" value="1"/>
</dbReference>
<evidence type="ECO:0000256" key="1">
    <source>
        <dbReference type="ARBA" id="ARBA00022722"/>
    </source>
</evidence>
<dbReference type="InterPro" id="IPR013520">
    <property type="entry name" value="Ribonucl_H"/>
</dbReference>
<dbReference type="EMBL" id="JAUSQM010000001">
    <property type="protein sequence ID" value="MDP9824033.1"/>
    <property type="molecule type" value="Genomic_DNA"/>
</dbReference>
<evidence type="ECO:0000259" key="4">
    <source>
        <dbReference type="SMART" id="SM00479"/>
    </source>
</evidence>
<dbReference type="Proteomes" id="UP001240447">
    <property type="component" value="Unassembled WGS sequence"/>
</dbReference>
<comment type="caution">
    <text evidence="5">The sequence shown here is derived from an EMBL/GenBank/DDBJ whole genome shotgun (WGS) entry which is preliminary data.</text>
</comment>
<dbReference type="EC" id="2.7.7.7" evidence="5"/>
<gene>
    <name evidence="5" type="ORF">J2S59_003842</name>
</gene>
<accession>A0ABT9NUC7</accession>
<dbReference type="Pfam" id="PF00929">
    <property type="entry name" value="RNase_T"/>
    <property type="match status" value="1"/>
</dbReference>
<dbReference type="SMART" id="SM00479">
    <property type="entry name" value="EXOIII"/>
    <property type="match status" value="1"/>
</dbReference>
<name>A0ABT9NUC7_9ACTN</name>
<evidence type="ECO:0000313" key="6">
    <source>
        <dbReference type="Proteomes" id="UP001240447"/>
    </source>
</evidence>
<sequence>MTSGDGTPVEELRLLAVDLETSGLSRSQDRILAIGWVPVDGTRIDLSGARRHVVRQDEPGDAVTIHGLTHDDLDDGRPLAEVLAELRASLAGRALLAHHAPFDVSFLEAAHRELDQPLPRVPIVCTLALQRRLLSRYGEIPRGALRLWRAREHYGLPTAKAHDALGDALACAELYLAQVAELGTAGRAVRLRDVRLRRTWLERVRGWLRGTR</sequence>
<dbReference type="InterPro" id="IPR036397">
    <property type="entry name" value="RNaseH_sf"/>
</dbReference>
<keyword evidence="5" id="KW-0808">Transferase</keyword>
<dbReference type="PANTHER" id="PTHR30231">
    <property type="entry name" value="DNA POLYMERASE III SUBUNIT EPSILON"/>
    <property type="match status" value="1"/>
</dbReference>
<reference evidence="5 6" key="1">
    <citation type="submission" date="2023-07" db="EMBL/GenBank/DDBJ databases">
        <title>Sequencing the genomes of 1000 actinobacteria strains.</title>
        <authorList>
            <person name="Klenk H.-P."/>
        </authorList>
    </citation>
    <scope>NUCLEOTIDE SEQUENCE [LARGE SCALE GENOMIC DNA]</scope>
    <source>
        <strain evidence="5 6">GD13</strain>
    </source>
</reference>
<proteinExistence type="predicted"/>
<dbReference type="SUPFAM" id="SSF53098">
    <property type="entry name" value="Ribonuclease H-like"/>
    <property type="match status" value="1"/>
</dbReference>
<protein>
    <submittedName>
        <fullName evidence="5">DNA polymerase-3 subunit epsilon</fullName>
        <ecNumber evidence="5">2.7.7.7</ecNumber>
    </submittedName>
</protein>
<evidence type="ECO:0000313" key="5">
    <source>
        <dbReference type="EMBL" id="MDP9824033.1"/>
    </source>
</evidence>
<evidence type="ECO:0000256" key="3">
    <source>
        <dbReference type="ARBA" id="ARBA00022839"/>
    </source>
</evidence>
<organism evidence="5 6">
    <name type="scientific">Nocardioides massiliensis</name>
    <dbReference type="NCBI Taxonomy" id="1325935"/>
    <lineage>
        <taxon>Bacteria</taxon>
        <taxon>Bacillati</taxon>
        <taxon>Actinomycetota</taxon>
        <taxon>Actinomycetes</taxon>
        <taxon>Propionibacteriales</taxon>
        <taxon>Nocardioidaceae</taxon>
        <taxon>Nocardioides</taxon>
    </lineage>
</organism>
<keyword evidence="2" id="KW-0378">Hydrolase</keyword>
<dbReference type="InterPro" id="IPR012337">
    <property type="entry name" value="RNaseH-like_sf"/>
</dbReference>
<keyword evidence="6" id="KW-1185">Reference proteome</keyword>
<keyword evidence="5" id="KW-0548">Nucleotidyltransferase</keyword>
<dbReference type="GO" id="GO:0003887">
    <property type="term" value="F:DNA-directed DNA polymerase activity"/>
    <property type="evidence" value="ECO:0007669"/>
    <property type="project" value="UniProtKB-EC"/>
</dbReference>